<sequence>MLPAAASFKRQGANRGALSAFLVTTPESGVDSIAITYALLDPIMTVMRPLAALVTGVTAGLVENRLHDPDAAGRQPSPLPLASAAPLPAAGTNLPAATEPSPASRSLRRLGEGIRYALVDVWGDIVVWFCAGLLLAGLITAYLPEDFSNLVLGGGLVSMLAMLAVGMPIYICATASTPIAAALLLKGASPGAVLVFLLAGPATNMTSLSVLVQVLGKMGTLRYLLVVAIVSVLFGLGLDKLYPLLGIEPRAVIGEARELVPVWLKIGSATFLIILTAWHLYRFVRHRRSERPAGTAVCGFPQSAEGADRHRATHHRSSSETCHDECCRQA</sequence>
<dbReference type="EMBL" id="FQXS01000040">
    <property type="protein sequence ID" value="SHI12334.1"/>
    <property type="molecule type" value="Genomic_DNA"/>
</dbReference>
<dbReference type="Pfam" id="PF03773">
    <property type="entry name" value="ArsP_1"/>
    <property type="match status" value="1"/>
</dbReference>
<dbReference type="PANTHER" id="PTHR34184">
    <property type="entry name" value="UPF0718 PROTEIN YCGR"/>
    <property type="match status" value="1"/>
</dbReference>
<dbReference type="AlphaFoldDB" id="A0A1M5YKE9"/>
<comment type="subcellular location">
    <subcellularLocation>
        <location evidence="1">Cell membrane</location>
        <topology evidence="1">Multi-pass membrane protein</topology>
    </subcellularLocation>
</comment>
<evidence type="ECO:0008006" key="10">
    <source>
        <dbReference type="Google" id="ProtNLM"/>
    </source>
</evidence>
<feature type="transmembrane region" description="Helical" evidence="7">
    <location>
        <begin position="150"/>
        <end position="171"/>
    </location>
</feature>
<keyword evidence="6 7" id="KW-0472">Membrane</keyword>
<feature type="transmembrane region" description="Helical" evidence="7">
    <location>
        <begin position="125"/>
        <end position="143"/>
    </location>
</feature>
<evidence type="ECO:0000256" key="7">
    <source>
        <dbReference type="SAM" id="Phobius"/>
    </source>
</evidence>
<dbReference type="Proteomes" id="UP000184139">
    <property type="component" value="Unassembled WGS sequence"/>
</dbReference>
<keyword evidence="9" id="KW-1185">Reference proteome</keyword>
<feature type="transmembrane region" description="Helical" evidence="7">
    <location>
        <begin position="191"/>
        <end position="211"/>
    </location>
</feature>
<feature type="transmembrane region" description="Helical" evidence="7">
    <location>
        <begin position="223"/>
        <end position="242"/>
    </location>
</feature>
<dbReference type="PANTHER" id="PTHR34184:SF4">
    <property type="entry name" value="UPF0718 PROTEIN YCGR"/>
    <property type="match status" value="1"/>
</dbReference>
<organism evidence="8 9">
    <name type="scientific">Desulfofustis glycolicus DSM 9705</name>
    <dbReference type="NCBI Taxonomy" id="1121409"/>
    <lineage>
        <taxon>Bacteria</taxon>
        <taxon>Pseudomonadati</taxon>
        <taxon>Thermodesulfobacteriota</taxon>
        <taxon>Desulfobulbia</taxon>
        <taxon>Desulfobulbales</taxon>
        <taxon>Desulfocapsaceae</taxon>
        <taxon>Desulfofustis</taxon>
    </lineage>
</organism>
<keyword evidence="5 7" id="KW-1133">Transmembrane helix</keyword>
<evidence type="ECO:0000256" key="4">
    <source>
        <dbReference type="ARBA" id="ARBA00022692"/>
    </source>
</evidence>
<evidence type="ECO:0000256" key="2">
    <source>
        <dbReference type="ARBA" id="ARBA00006386"/>
    </source>
</evidence>
<evidence type="ECO:0000313" key="8">
    <source>
        <dbReference type="EMBL" id="SHI12334.1"/>
    </source>
</evidence>
<protein>
    <recommendedName>
        <fullName evidence="10">Permease</fullName>
    </recommendedName>
</protein>
<feature type="transmembrane region" description="Helical" evidence="7">
    <location>
        <begin position="262"/>
        <end position="281"/>
    </location>
</feature>
<accession>A0A1M5YKE9</accession>
<gene>
    <name evidence="8" type="ORF">SAMN02745124_04134</name>
</gene>
<name>A0A1M5YKE9_9BACT</name>
<evidence type="ECO:0000256" key="3">
    <source>
        <dbReference type="ARBA" id="ARBA00022475"/>
    </source>
</evidence>
<keyword evidence="4 7" id="KW-0812">Transmembrane</keyword>
<dbReference type="STRING" id="1121409.SAMN02745124_04134"/>
<evidence type="ECO:0000256" key="1">
    <source>
        <dbReference type="ARBA" id="ARBA00004651"/>
    </source>
</evidence>
<dbReference type="GO" id="GO:0005886">
    <property type="term" value="C:plasma membrane"/>
    <property type="evidence" value="ECO:0007669"/>
    <property type="project" value="UniProtKB-SubCell"/>
</dbReference>
<keyword evidence="3" id="KW-1003">Cell membrane</keyword>
<dbReference type="RefSeq" id="WP_073379099.1">
    <property type="nucleotide sequence ID" value="NZ_FQXS01000040.1"/>
</dbReference>
<dbReference type="InterPro" id="IPR052923">
    <property type="entry name" value="UPF0718"/>
</dbReference>
<dbReference type="InterPro" id="IPR005524">
    <property type="entry name" value="DUF318"/>
</dbReference>
<proteinExistence type="inferred from homology"/>
<comment type="similarity">
    <text evidence="2">Belongs to the UPF0718 family.</text>
</comment>
<evidence type="ECO:0000256" key="5">
    <source>
        <dbReference type="ARBA" id="ARBA00022989"/>
    </source>
</evidence>
<evidence type="ECO:0000256" key="6">
    <source>
        <dbReference type="ARBA" id="ARBA00023136"/>
    </source>
</evidence>
<evidence type="ECO:0000313" key="9">
    <source>
        <dbReference type="Proteomes" id="UP000184139"/>
    </source>
</evidence>
<reference evidence="8 9" key="1">
    <citation type="submission" date="2016-11" db="EMBL/GenBank/DDBJ databases">
        <authorList>
            <person name="Jaros S."/>
            <person name="Januszkiewicz K."/>
            <person name="Wedrychowicz H."/>
        </authorList>
    </citation>
    <scope>NUCLEOTIDE SEQUENCE [LARGE SCALE GENOMIC DNA]</scope>
    <source>
        <strain evidence="8 9">DSM 9705</strain>
    </source>
</reference>